<sequence length="91" mass="10165">MTLAITLPSFFCTWKGRNWARHKALAIDILCMAVVSPLIRVRMNDAICAPKEILLDHGNRSDWLCRVNDINVAYPTARTTPSHIELGCISG</sequence>
<dbReference type="EMBL" id="CAKXZT010000101">
    <property type="protein sequence ID" value="CAH2398041.1"/>
    <property type="molecule type" value="Genomic_DNA"/>
</dbReference>
<evidence type="ECO:0000313" key="1">
    <source>
        <dbReference type="EMBL" id="CAH2398041.1"/>
    </source>
</evidence>
<organism evidence="1 2">
    <name type="scientific">Mesorhizobium escarrei</name>
    <dbReference type="NCBI Taxonomy" id="666018"/>
    <lineage>
        <taxon>Bacteria</taxon>
        <taxon>Pseudomonadati</taxon>
        <taxon>Pseudomonadota</taxon>
        <taxon>Alphaproteobacteria</taxon>
        <taxon>Hyphomicrobiales</taxon>
        <taxon>Phyllobacteriaceae</taxon>
        <taxon>Mesorhizobium</taxon>
    </lineage>
</organism>
<protein>
    <submittedName>
        <fullName evidence="1">Uncharacterized protein</fullName>
    </submittedName>
</protein>
<proteinExistence type="predicted"/>
<evidence type="ECO:0000313" key="2">
    <source>
        <dbReference type="Proteomes" id="UP001153050"/>
    </source>
</evidence>
<gene>
    <name evidence="1" type="ORF">MES5069_190005</name>
</gene>
<keyword evidence="2" id="KW-1185">Reference proteome</keyword>
<comment type="caution">
    <text evidence="1">The sequence shown here is derived from an EMBL/GenBank/DDBJ whole genome shotgun (WGS) entry which is preliminary data.</text>
</comment>
<reference evidence="1 2" key="1">
    <citation type="submission" date="2022-03" db="EMBL/GenBank/DDBJ databases">
        <authorList>
            <person name="Brunel B."/>
        </authorList>
    </citation>
    <scope>NUCLEOTIDE SEQUENCE [LARGE SCALE GENOMIC DNA]</scope>
    <source>
        <strain evidence="1">STM5069sample</strain>
    </source>
</reference>
<accession>A0ABM9DN08</accession>
<dbReference type="Proteomes" id="UP001153050">
    <property type="component" value="Unassembled WGS sequence"/>
</dbReference>
<name>A0ABM9DN08_9HYPH</name>